<evidence type="ECO:0000313" key="2">
    <source>
        <dbReference type="Proteomes" id="UP000308600"/>
    </source>
</evidence>
<organism evidence="1 2">
    <name type="scientific">Pluteus cervinus</name>
    <dbReference type="NCBI Taxonomy" id="181527"/>
    <lineage>
        <taxon>Eukaryota</taxon>
        <taxon>Fungi</taxon>
        <taxon>Dikarya</taxon>
        <taxon>Basidiomycota</taxon>
        <taxon>Agaricomycotina</taxon>
        <taxon>Agaricomycetes</taxon>
        <taxon>Agaricomycetidae</taxon>
        <taxon>Agaricales</taxon>
        <taxon>Pluteineae</taxon>
        <taxon>Pluteaceae</taxon>
        <taxon>Pluteus</taxon>
    </lineage>
</organism>
<dbReference type="EMBL" id="ML208261">
    <property type="protein sequence ID" value="TFK75994.1"/>
    <property type="molecule type" value="Genomic_DNA"/>
</dbReference>
<keyword evidence="2" id="KW-1185">Reference proteome</keyword>
<gene>
    <name evidence="1" type="ORF">BDN72DRAFT_360136</name>
</gene>
<name>A0ACD3BE36_9AGAR</name>
<sequence length="1360" mass="152171">MKDQDSQAFVPAVRIMNDFYHSVTSASKPRILAIGASTAASSLMFDSGMLKLESLLDARVYGIGERQREELMALPDRPSEVVVVYEPLKGVTETKLFKQLHQLDPAGVVYKQLFKSSQRVLVDLGSCGSDLVWRRALKDIKSSVMPWYDDDDIDDDADSPTHSVQVRVRTIVANWDFTMPNLDSASRGFNVTHKFLRLVQVLRSFAPYGEAFRGIIFVHRRITALIMAELLRTLDEQLSFIRPVALTGQMISKNILLKQEIIRGFAIGTHNLLVVTKSAEDVDIPKALLVLRFDLFDSEISYAHLRARTRGRESHIVHMVQKGNDTHRRIVSQSAELDLPMSCWIERLCTSPHSSKPPRALRESAESYNSESEDEGDEYLMDPTTSGRIYVRDATPVLYRFISQTQPTTEALPLFDFDEYQETGTARMYICKVFLHNSHNHDLRGSPWPSMALARRAACYEACRSLIHQGLLDYRFYLSPKGGSLGAQPLKADSTSSGTRCYPRKPPDFWVNAPYIPLTGLREVYPTAVTTNRYDERNQPYGTLLILTWKPLPVLPKFKLFFSGLENDIVLHRGRPLQLDESQLTDLHGYTMRLCRAMSNKPFVCPLPQMPYLFAPVDIEFGAALQGEGHAHDFEPYIDWDSIRIAASNWAVPLKAETVADLIEDLNDAVVQDRWVEFTRRYEVVKLRTDLTPLSKPADSPREAEYDSLLHFCKERRKGFEGLKDENQPIIEVDKVAPLLNHLNPHTIPVTPTQKFAAKYLIPELCAKFTVPARFLRTALLLPSIMKRLDDYLLVKELNTKMLENTITDDLLHRAITAPSAGMEYDYERLELLGDAFLKYLSSVYVFVTNPLQSEGALHVSRQKIVSNKALFHSAMQAGLPPFIQAKPLAIKTWQPSAFRIVTPPKRPTNENLDTDPSGAAQKQEPKEVAKTNDVNPDTPEDTKDSPVETLTIPIPENPVAAAAEAKSTKSATKPPFKKKRDPNEARSQWLGDKAIADVAEAILGAAYIAGGRDAALEAVKALQIPIKHIDHWGDLGRKVVAPPAVVTAKLRPGSIEAVESIIGHQFKHPHLLAQALTHNSFQGTDSITYERLEFIGDAILDFLVIRHIFDREEQLSPGGMTLLKGAMVSNSALAAACIWAGLHEHMLFESQHLANNIKTYADQLASKQKWEYELARRDGRDPGQYWLEVEPPKALSDVVESVIGAVYISDNFSPVGAEALYDKVLKPFYDKHVSLKTLSHHPTKSLFELFQAQGCQGFEIQKEKQGSLTCCSVLVHDIILAAAEDVNPNVATRRSSIFALDALEGDPTFVARNCDCRSHPQAKKAKRKGVESVLTGFDEEDVAVLDEMRSPGPGTSTAD</sequence>
<dbReference type="Proteomes" id="UP000308600">
    <property type="component" value="Unassembled WGS sequence"/>
</dbReference>
<accession>A0ACD3BE36</accession>
<protein>
    <submittedName>
        <fullName evidence="1">Ribonuclease III</fullName>
    </submittedName>
</protein>
<reference evidence="1 2" key="1">
    <citation type="journal article" date="2019" name="Nat. Ecol. Evol.">
        <title>Megaphylogeny resolves global patterns of mushroom evolution.</title>
        <authorList>
            <person name="Varga T."/>
            <person name="Krizsan K."/>
            <person name="Foldi C."/>
            <person name="Dima B."/>
            <person name="Sanchez-Garcia M."/>
            <person name="Sanchez-Ramirez S."/>
            <person name="Szollosi G.J."/>
            <person name="Szarkandi J.G."/>
            <person name="Papp V."/>
            <person name="Albert L."/>
            <person name="Andreopoulos W."/>
            <person name="Angelini C."/>
            <person name="Antonin V."/>
            <person name="Barry K.W."/>
            <person name="Bougher N.L."/>
            <person name="Buchanan P."/>
            <person name="Buyck B."/>
            <person name="Bense V."/>
            <person name="Catcheside P."/>
            <person name="Chovatia M."/>
            <person name="Cooper J."/>
            <person name="Damon W."/>
            <person name="Desjardin D."/>
            <person name="Finy P."/>
            <person name="Geml J."/>
            <person name="Haridas S."/>
            <person name="Hughes K."/>
            <person name="Justo A."/>
            <person name="Karasinski D."/>
            <person name="Kautmanova I."/>
            <person name="Kiss B."/>
            <person name="Kocsube S."/>
            <person name="Kotiranta H."/>
            <person name="LaButti K.M."/>
            <person name="Lechner B.E."/>
            <person name="Liimatainen K."/>
            <person name="Lipzen A."/>
            <person name="Lukacs Z."/>
            <person name="Mihaltcheva S."/>
            <person name="Morgado L.N."/>
            <person name="Niskanen T."/>
            <person name="Noordeloos M.E."/>
            <person name="Ohm R.A."/>
            <person name="Ortiz-Santana B."/>
            <person name="Ovrebo C."/>
            <person name="Racz N."/>
            <person name="Riley R."/>
            <person name="Savchenko A."/>
            <person name="Shiryaev A."/>
            <person name="Soop K."/>
            <person name="Spirin V."/>
            <person name="Szebenyi C."/>
            <person name="Tomsovsky M."/>
            <person name="Tulloss R.E."/>
            <person name="Uehling J."/>
            <person name="Grigoriev I.V."/>
            <person name="Vagvolgyi C."/>
            <person name="Papp T."/>
            <person name="Martin F.M."/>
            <person name="Miettinen O."/>
            <person name="Hibbett D.S."/>
            <person name="Nagy L.G."/>
        </authorList>
    </citation>
    <scope>NUCLEOTIDE SEQUENCE [LARGE SCALE GENOMIC DNA]</scope>
    <source>
        <strain evidence="1 2">NL-1719</strain>
    </source>
</reference>
<evidence type="ECO:0000313" key="1">
    <source>
        <dbReference type="EMBL" id="TFK75994.1"/>
    </source>
</evidence>
<proteinExistence type="predicted"/>